<protein>
    <recommendedName>
        <fullName evidence="4">Lipoprotein</fullName>
    </recommendedName>
</protein>
<evidence type="ECO:0000313" key="3">
    <source>
        <dbReference type="Proteomes" id="UP000619788"/>
    </source>
</evidence>
<gene>
    <name evidence="2" type="ORF">Psi01_44920</name>
</gene>
<feature type="signal peptide" evidence="1">
    <location>
        <begin position="1"/>
        <end position="24"/>
    </location>
</feature>
<reference evidence="2 3" key="1">
    <citation type="submission" date="2021-01" db="EMBL/GenBank/DDBJ databases">
        <title>Whole genome shotgun sequence of Planobispora siamensis NBRC 107568.</title>
        <authorList>
            <person name="Komaki H."/>
            <person name="Tamura T."/>
        </authorList>
    </citation>
    <scope>NUCLEOTIDE SEQUENCE [LARGE SCALE GENOMIC DNA]</scope>
    <source>
        <strain evidence="2 3">NBRC 107568</strain>
    </source>
</reference>
<feature type="chain" id="PRO_5035262532" description="Lipoprotein" evidence="1">
    <location>
        <begin position="25"/>
        <end position="149"/>
    </location>
</feature>
<evidence type="ECO:0000313" key="2">
    <source>
        <dbReference type="EMBL" id="GIH93862.1"/>
    </source>
</evidence>
<dbReference type="Proteomes" id="UP000619788">
    <property type="component" value="Unassembled WGS sequence"/>
</dbReference>
<comment type="caution">
    <text evidence="2">The sequence shown here is derived from an EMBL/GenBank/DDBJ whole genome shotgun (WGS) entry which is preliminary data.</text>
</comment>
<dbReference type="PROSITE" id="PS51257">
    <property type="entry name" value="PROKAR_LIPOPROTEIN"/>
    <property type="match status" value="1"/>
</dbReference>
<keyword evidence="3" id="KW-1185">Reference proteome</keyword>
<evidence type="ECO:0000256" key="1">
    <source>
        <dbReference type="SAM" id="SignalP"/>
    </source>
</evidence>
<organism evidence="2 3">
    <name type="scientific">Planobispora siamensis</name>
    <dbReference type="NCBI Taxonomy" id="936338"/>
    <lineage>
        <taxon>Bacteria</taxon>
        <taxon>Bacillati</taxon>
        <taxon>Actinomycetota</taxon>
        <taxon>Actinomycetes</taxon>
        <taxon>Streptosporangiales</taxon>
        <taxon>Streptosporangiaceae</taxon>
        <taxon>Planobispora</taxon>
    </lineage>
</organism>
<dbReference type="EMBL" id="BOOJ01000036">
    <property type="protein sequence ID" value="GIH93862.1"/>
    <property type="molecule type" value="Genomic_DNA"/>
</dbReference>
<evidence type="ECO:0008006" key="4">
    <source>
        <dbReference type="Google" id="ProtNLM"/>
    </source>
</evidence>
<dbReference type="AlphaFoldDB" id="A0A8J3SGD9"/>
<proteinExistence type="predicted"/>
<sequence length="149" mass="15845">MPRSNRSLPVRLGATLLAAGLAMAGCSDDEPTAAEAGATLKTHILKLLDEVSAQDVQVTDPGDKDIPCGDDKVKRTFAATAPDASPQSEPYTLNSIMVSVLKDIADYGITESSGKVIRMAHEPSRTVILLESTKGRYSVRGETQCLNRS</sequence>
<dbReference type="RefSeq" id="WP_204066013.1">
    <property type="nucleotide sequence ID" value="NZ_BOOJ01000036.1"/>
</dbReference>
<accession>A0A8J3SGD9</accession>
<keyword evidence="1" id="KW-0732">Signal</keyword>
<name>A0A8J3SGD9_9ACTN</name>